<feature type="binding site" evidence="8">
    <location>
        <position position="63"/>
    </location>
    <ligand>
        <name>Mg(2+)</name>
        <dbReference type="ChEBI" id="CHEBI:18420"/>
    </ligand>
</feature>
<dbReference type="GO" id="GO:0016840">
    <property type="term" value="F:carbon-nitrogen lyase activity"/>
    <property type="evidence" value="ECO:0007669"/>
    <property type="project" value="UniProtKB-UniRule"/>
</dbReference>
<dbReference type="GO" id="GO:0000287">
    <property type="term" value="F:magnesium ion binding"/>
    <property type="evidence" value="ECO:0007669"/>
    <property type="project" value="UniProtKB-UniRule"/>
</dbReference>
<feature type="binding site" evidence="8">
    <location>
        <position position="54"/>
    </location>
    <ligand>
        <name>[4Fe-4S] cluster</name>
        <dbReference type="ChEBI" id="CHEBI:49883"/>
        <note>4Fe-4S-S-AdoMet</note>
    </ligand>
</feature>
<evidence type="ECO:0000256" key="6">
    <source>
        <dbReference type="ARBA" id="ARBA00023014"/>
    </source>
</evidence>
<feature type="binding site" evidence="8">
    <location>
        <position position="61"/>
    </location>
    <ligand>
        <name>[4Fe-4S] cluster</name>
        <dbReference type="ChEBI" id="CHEBI:49883"/>
        <note>4Fe-4S-S-AdoMet</note>
    </ligand>
</feature>
<gene>
    <name evidence="8 10" type="primary">queE</name>
    <name evidence="10" type="ORF">ETAA1_43130</name>
</gene>
<dbReference type="PANTHER" id="PTHR42836:SF1">
    <property type="entry name" value="7-CARBOXY-7-DEAZAGUANINE SYNTHASE"/>
    <property type="match status" value="1"/>
</dbReference>
<sequence>MIALPSVPPEARPRLAPLRGLEAGELLIHELYLSVQGESTFAGLPCVFVRTSVCDLRCSWCDTPHAFTRGERMPRAEVLARALAFDCPLVEVTGGEPLLQPDVLPLMAELCDAGRTVLLETAGAHDVGPVDRRVHVIMDLKCPDSGEAHRNRWANLDALKPTDQIKFVVASRRDWEWAERTIREHALDRRFVCLVSAVFGAVKLSDLADWLVAAKLGDVRMQLQMHKFVWDPAARGV</sequence>
<dbReference type="PANTHER" id="PTHR42836">
    <property type="entry name" value="7-CARBOXY-7-DEAZAGUANINE SYNTHASE"/>
    <property type="match status" value="1"/>
</dbReference>
<evidence type="ECO:0000256" key="4">
    <source>
        <dbReference type="ARBA" id="ARBA00022842"/>
    </source>
</evidence>
<evidence type="ECO:0000256" key="3">
    <source>
        <dbReference type="ARBA" id="ARBA00022723"/>
    </source>
</evidence>
<evidence type="ECO:0000256" key="5">
    <source>
        <dbReference type="ARBA" id="ARBA00023004"/>
    </source>
</evidence>
<dbReference type="Gene3D" id="3.20.20.70">
    <property type="entry name" value="Aldolase class I"/>
    <property type="match status" value="1"/>
</dbReference>
<dbReference type="SUPFAM" id="SSF102114">
    <property type="entry name" value="Radical SAM enzymes"/>
    <property type="match status" value="1"/>
</dbReference>
<dbReference type="PIRSF" id="PIRSF000370">
    <property type="entry name" value="QueE"/>
    <property type="match status" value="1"/>
</dbReference>
<comment type="cofactor">
    <cofactor evidence="8">
        <name>[4Fe-4S] cluster</name>
        <dbReference type="ChEBI" id="CHEBI:49883"/>
    </cofactor>
    <text evidence="8">Binds 1 [4Fe-4S] cluster. The cluster is coordinated with 3 cysteines and an exchangeable S-adenosyl-L-methionine.</text>
</comment>
<proteinExistence type="inferred from homology"/>
<dbReference type="EC" id="4.3.99.3" evidence="8"/>
<evidence type="ECO:0000259" key="9">
    <source>
        <dbReference type="PROSITE" id="PS51918"/>
    </source>
</evidence>
<feature type="binding site" evidence="8">
    <location>
        <begin position="35"/>
        <end position="37"/>
    </location>
    <ligand>
        <name>substrate</name>
    </ligand>
</feature>
<organism evidence="10 11">
    <name type="scientific">Urbifossiella limnaea</name>
    <dbReference type="NCBI Taxonomy" id="2528023"/>
    <lineage>
        <taxon>Bacteria</taxon>
        <taxon>Pseudomonadati</taxon>
        <taxon>Planctomycetota</taxon>
        <taxon>Planctomycetia</taxon>
        <taxon>Gemmatales</taxon>
        <taxon>Gemmataceae</taxon>
        <taxon>Urbifossiella</taxon>
    </lineage>
</organism>
<name>A0A517XXW2_9BACT</name>
<dbReference type="CDD" id="cd01335">
    <property type="entry name" value="Radical_SAM"/>
    <property type="match status" value="1"/>
</dbReference>
<dbReference type="InterPro" id="IPR024924">
    <property type="entry name" value="7-CO-7-deazaguanine_synth-like"/>
</dbReference>
<evidence type="ECO:0000256" key="8">
    <source>
        <dbReference type="HAMAP-Rule" id="MF_00917"/>
    </source>
</evidence>
<comment type="similarity">
    <text evidence="8">Belongs to the radical SAM superfamily. 7-carboxy-7-deazaguanine synthase family.</text>
</comment>
<dbReference type="EMBL" id="CP036273">
    <property type="protein sequence ID" value="QDU22335.1"/>
    <property type="molecule type" value="Genomic_DNA"/>
</dbReference>
<keyword evidence="4 8" id="KW-0460">Magnesium</keyword>
<evidence type="ECO:0000313" key="10">
    <source>
        <dbReference type="EMBL" id="QDU22335.1"/>
    </source>
</evidence>
<dbReference type="HAMAP" id="MF_00917">
    <property type="entry name" value="QueE"/>
    <property type="match status" value="1"/>
</dbReference>
<feature type="binding site" evidence="8">
    <location>
        <position position="58"/>
    </location>
    <ligand>
        <name>[4Fe-4S] cluster</name>
        <dbReference type="ChEBI" id="CHEBI:49883"/>
        <note>4Fe-4S-S-AdoMet</note>
    </ligand>
</feature>
<keyword evidence="6 8" id="KW-0411">Iron-sulfur</keyword>
<dbReference type="InterPro" id="IPR058240">
    <property type="entry name" value="rSAM_sf"/>
</dbReference>
<keyword evidence="1 8" id="KW-0004">4Fe-4S</keyword>
<protein>
    <recommendedName>
        <fullName evidence="8">7-carboxy-7-deazaguanine synthase</fullName>
        <shortName evidence="8">CDG synthase</shortName>
        <ecNumber evidence="8">4.3.99.3</ecNumber>
    </recommendedName>
    <alternativeName>
        <fullName evidence="8">Queuosine biosynthesis protein QueE</fullName>
    </alternativeName>
</protein>
<comment type="caution">
    <text evidence="8">Lacks conserved residue(s) required for the propagation of feature annotation.</text>
</comment>
<dbReference type="Pfam" id="PF04055">
    <property type="entry name" value="Radical_SAM"/>
    <property type="match status" value="1"/>
</dbReference>
<dbReference type="InterPro" id="IPR007197">
    <property type="entry name" value="rSAM"/>
</dbReference>
<comment type="cofactor">
    <cofactor evidence="8">
        <name>S-adenosyl-L-methionine</name>
        <dbReference type="ChEBI" id="CHEBI:59789"/>
    </cofactor>
    <text evidence="8">Binds 1 S-adenosyl-L-methionine per subunit.</text>
</comment>
<comment type="catalytic activity">
    <reaction evidence="8">
        <text>6-carboxy-5,6,7,8-tetrahydropterin + H(+) = 7-carboxy-7-carbaguanine + NH4(+)</text>
        <dbReference type="Rhea" id="RHEA:27974"/>
        <dbReference type="ChEBI" id="CHEBI:15378"/>
        <dbReference type="ChEBI" id="CHEBI:28938"/>
        <dbReference type="ChEBI" id="CHEBI:61032"/>
        <dbReference type="ChEBI" id="CHEBI:61036"/>
        <dbReference type="EC" id="4.3.99.3"/>
    </reaction>
</comment>
<evidence type="ECO:0000313" key="11">
    <source>
        <dbReference type="Proteomes" id="UP000319576"/>
    </source>
</evidence>
<dbReference type="UniPathway" id="UPA00391"/>
<feature type="binding site" evidence="8">
    <location>
        <position position="50"/>
    </location>
    <ligand>
        <name>substrate</name>
    </ligand>
</feature>
<comment type="subunit">
    <text evidence="8">Homodimer.</text>
</comment>
<dbReference type="KEGG" id="uli:ETAA1_43130"/>
<comment type="pathway">
    <text evidence="8">Purine metabolism; 7-cyano-7-deazaguanine biosynthesis.</text>
</comment>
<keyword evidence="8" id="KW-0671">Queuosine biosynthesis</keyword>
<dbReference type="RefSeq" id="WP_202920308.1">
    <property type="nucleotide sequence ID" value="NZ_CP036273.1"/>
</dbReference>
<accession>A0A517XXW2</accession>
<dbReference type="GO" id="GO:0051539">
    <property type="term" value="F:4 iron, 4 sulfur cluster binding"/>
    <property type="evidence" value="ECO:0007669"/>
    <property type="project" value="UniProtKB-UniRule"/>
</dbReference>
<comment type="function">
    <text evidence="8">Catalyzes the complex heterocyclic radical-mediated conversion of 6-carboxy-5,6,7,8-tetrahydropterin (CPH4) to 7-carboxy-7-deazaguanine (CDG), a step common to the biosynthetic pathways of all 7-deazapurine-containing compounds.</text>
</comment>
<evidence type="ECO:0000256" key="2">
    <source>
        <dbReference type="ARBA" id="ARBA00022691"/>
    </source>
</evidence>
<comment type="cofactor">
    <cofactor evidence="8">
        <name>Mg(2+)</name>
        <dbReference type="ChEBI" id="CHEBI:18420"/>
    </cofactor>
</comment>
<evidence type="ECO:0000256" key="7">
    <source>
        <dbReference type="ARBA" id="ARBA00023239"/>
    </source>
</evidence>
<reference evidence="10 11" key="1">
    <citation type="submission" date="2019-02" db="EMBL/GenBank/DDBJ databases">
        <title>Deep-cultivation of Planctomycetes and their phenomic and genomic characterization uncovers novel biology.</title>
        <authorList>
            <person name="Wiegand S."/>
            <person name="Jogler M."/>
            <person name="Boedeker C."/>
            <person name="Pinto D."/>
            <person name="Vollmers J."/>
            <person name="Rivas-Marin E."/>
            <person name="Kohn T."/>
            <person name="Peeters S.H."/>
            <person name="Heuer A."/>
            <person name="Rast P."/>
            <person name="Oberbeckmann S."/>
            <person name="Bunk B."/>
            <person name="Jeske O."/>
            <person name="Meyerdierks A."/>
            <person name="Storesund J.E."/>
            <person name="Kallscheuer N."/>
            <person name="Luecker S."/>
            <person name="Lage O.M."/>
            <person name="Pohl T."/>
            <person name="Merkel B.J."/>
            <person name="Hornburger P."/>
            <person name="Mueller R.-W."/>
            <person name="Bruemmer F."/>
            <person name="Labrenz M."/>
            <person name="Spormann A.M."/>
            <person name="Op den Camp H."/>
            <person name="Overmann J."/>
            <person name="Amann R."/>
            <person name="Jetten M.S.M."/>
            <person name="Mascher T."/>
            <person name="Medema M.H."/>
            <person name="Devos D.P."/>
            <person name="Kaster A.-K."/>
            <person name="Ovreas L."/>
            <person name="Rohde M."/>
            <person name="Galperin M.Y."/>
            <person name="Jogler C."/>
        </authorList>
    </citation>
    <scope>NUCLEOTIDE SEQUENCE [LARGE SCALE GENOMIC DNA]</scope>
    <source>
        <strain evidence="10 11">ETA_A1</strain>
    </source>
</reference>
<feature type="domain" description="Radical SAM core" evidence="9">
    <location>
        <begin position="41"/>
        <end position="232"/>
    </location>
</feature>
<feature type="binding site" evidence="8">
    <location>
        <position position="95"/>
    </location>
    <ligand>
        <name>S-adenosyl-L-methionine</name>
        <dbReference type="ChEBI" id="CHEBI:59789"/>
    </ligand>
</feature>
<keyword evidence="3 8" id="KW-0479">Metal-binding</keyword>
<keyword evidence="11" id="KW-1185">Reference proteome</keyword>
<keyword evidence="5 8" id="KW-0408">Iron</keyword>
<dbReference type="InterPro" id="IPR013785">
    <property type="entry name" value="Aldolase_TIM"/>
</dbReference>
<dbReference type="Proteomes" id="UP000319576">
    <property type="component" value="Chromosome"/>
</dbReference>
<dbReference type="AlphaFoldDB" id="A0A517XXW2"/>
<feature type="binding site" evidence="8">
    <location>
        <position position="93"/>
    </location>
    <ligand>
        <name>substrate</name>
    </ligand>
</feature>
<dbReference type="GO" id="GO:1904047">
    <property type="term" value="F:S-adenosyl-L-methionine binding"/>
    <property type="evidence" value="ECO:0007669"/>
    <property type="project" value="UniProtKB-UniRule"/>
</dbReference>
<keyword evidence="7 8" id="KW-0456">Lyase</keyword>
<feature type="binding site" evidence="8">
    <location>
        <begin position="60"/>
        <end position="62"/>
    </location>
    <ligand>
        <name>S-adenosyl-L-methionine</name>
        <dbReference type="ChEBI" id="CHEBI:59789"/>
    </ligand>
</feature>
<keyword evidence="2 8" id="KW-0949">S-adenosyl-L-methionine</keyword>
<dbReference type="PROSITE" id="PS51918">
    <property type="entry name" value="RADICAL_SAM"/>
    <property type="match status" value="1"/>
</dbReference>
<dbReference type="SFLD" id="SFLDS00029">
    <property type="entry name" value="Radical_SAM"/>
    <property type="match status" value="1"/>
</dbReference>
<evidence type="ECO:0000256" key="1">
    <source>
        <dbReference type="ARBA" id="ARBA00022485"/>
    </source>
</evidence>
<dbReference type="GO" id="GO:0008616">
    <property type="term" value="P:tRNA queuosine(34) biosynthetic process"/>
    <property type="evidence" value="ECO:0007669"/>
    <property type="project" value="UniProtKB-UniRule"/>
</dbReference>